<dbReference type="EMBL" id="CP036425">
    <property type="protein sequence ID" value="QDU34376.1"/>
    <property type="molecule type" value="Genomic_DNA"/>
</dbReference>
<dbReference type="InterPro" id="IPR050769">
    <property type="entry name" value="NAT_camello-type"/>
</dbReference>
<dbReference type="RefSeq" id="WP_145078143.1">
    <property type="nucleotide sequence ID" value="NZ_CP036425.1"/>
</dbReference>
<dbReference type="Gene3D" id="3.40.630.30">
    <property type="match status" value="1"/>
</dbReference>
<sequence length="173" mass="19712">MTPNAQDASRIMDDITVRTFQPDDQSAVITLYNQGLLAGQVTPNDTGADIEYIHDAYFDSDRHHFWVATQHDHIVGMIGVASDDDHTAEIRRLRVQPDLQSTPIAAKLLATALEHCKTHGFLKIRLDTRFERDEAVGLFDKLGFQHTRTKNVQGKDLLEFYLDIYRQDQSNDD</sequence>
<evidence type="ECO:0000259" key="2">
    <source>
        <dbReference type="PROSITE" id="PS51186"/>
    </source>
</evidence>
<dbReference type="GO" id="GO:0008080">
    <property type="term" value="F:N-acetyltransferase activity"/>
    <property type="evidence" value="ECO:0007669"/>
    <property type="project" value="InterPro"/>
</dbReference>
<dbReference type="Proteomes" id="UP000317369">
    <property type="component" value="Chromosome"/>
</dbReference>
<dbReference type="SUPFAM" id="SSF55729">
    <property type="entry name" value="Acyl-CoA N-acyltransferases (Nat)"/>
    <property type="match status" value="1"/>
</dbReference>
<dbReference type="InterPro" id="IPR016181">
    <property type="entry name" value="Acyl_CoA_acyltransferase"/>
</dbReference>
<keyword evidence="1 3" id="KW-0808">Transferase</keyword>
<reference evidence="3 4" key="1">
    <citation type="submission" date="2019-02" db="EMBL/GenBank/DDBJ databases">
        <title>Deep-cultivation of Planctomycetes and their phenomic and genomic characterization uncovers novel biology.</title>
        <authorList>
            <person name="Wiegand S."/>
            <person name="Jogler M."/>
            <person name="Boedeker C."/>
            <person name="Pinto D."/>
            <person name="Vollmers J."/>
            <person name="Rivas-Marin E."/>
            <person name="Kohn T."/>
            <person name="Peeters S.H."/>
            <person name="Heuer A."/>
            <person name="Rast P."/>
            <person name="Oberbeckmann S."/>
            <person name="Bunk B."/>
            <person name="Jeske O."/>
            <person name="Meyerdierks A."/>
            <person name="Storesund J.E."/>
            <person name="Kallscheuer N."/>
            <person name="Luecker S."/>
            <person name="Lage O.M."/>
            <person name="Pohl T."/>
            <person name="Merkel B.J."/>
            <person name="Hornburger P."/>
            <person name="Mueller R.-W."/>
            <person name="Bruemmer F."/>
            <person name="Labrenz M."/>
            <person name="Spormann A.M."/>
            <person name="Op den Camp H."/>
            <person name="Overmann J."/>
            <person name="Amann R."/>
            <person name="Jetten M.S.M."/>
            <person name="Mascher T."/>
            <person name="Medema M.H."/>
            <person name="Devos D.P."/>
            <person name="Kaster A.-K."/>
            <person name="Ovreas L."/>
            <person name="Rohde M."/>
            <person name="Galperin M.Y."/>
            <person name="Jogler C."/>
        </authorList>
    </citation>
    <scope>NUCLEOTIDE SEQUENCE [LARGE SCALE GENOMIC DNA]</scope>
    <source>
        <strain evidence="3 4">KS4</strain>
    </source>
</reference>
<dbReference type="CDD" id="cd04301">
    <property type="entry name" value="NAT_SF"/>
    <property type="match status" value="1"/>
</dbReference>
<gene>
    <name evidence="3" type="primary">ypeA</name>
    <name evidence="3" type="ORF">KS4_24440</name>
</gene>
<dbReference type="AlphaFoldDB" id="A0A517YVX7"/>
<dbReference type="PANTHER" id="PTHR13947">
    <property type="entry name" value="GNAT FAMILY N-ACETYLTRANSFERASE"/>
    <property type="match status" value="1"/>
</dbReference>
<dbReference type="OrthoDB" id="5187710at2"/>
<accession>A0A517YVX7</accession>
<dbReference type="PANTHER" id="PTHR13947:SF37">
    <property type="entry name" value="LD18367P"/>
    <property type="match status" value="1"/>
</dbReference>
<dbReference type="KEGG" id="pcor:KS4_24440"/>
<protein>
    <submittedName>
        <fullName evidence="3">Acetyltransferase YpeA</fullName>
        <ecNumber evidence="3">2.3.1.-</ecNumber>
    </submittedName>
</protein>
<dbReference type="InterPro" id="IPR000182">
    <property type="entry name" value="GNAT_dom"/>
</dbReference>
<name>A0A517YVX7_9BACT</name>
<proteinExistence type="predicted"/>
<dbReference type="Pfam" id="PF00583">
    <property type="entry name" value="Acetyltransf_1"/>
    <property type="match status" value="1"/>
</dbReference>
<dbReference type="PROSITE" id="PS51186">
    <property type="entry name" value="GNAT"/>
    <property type="match status" value="1"/>
</dbReference>
<feature type="domain" description="N-acetyltransferase" evidence="2">
    <location>
        <begin position="15"/>
        <end position="167"/>
    </location>
</feature>
<evidence type="ECO:0000313" key="3">
    <source>
        <dbReference type="EMBL" id="QDU34376.1"/>
    </source>
</evidence>
<organism evidence="3 4">
    <name type="scientific">Poriferisphaera corsica</name>
    <dbReference type="NCBI Taxonomy" id="2528020"/>
    <lineage>
        <taxon>Bacteria</taxon>
        <taxon>Pseudomonadati</taxon>
        <taxon>Planctomycetota</taxon>
        <taxon>Phycisphaerae</taxon>
        <taxon>Phycisphaerales</taxon>
        <taxon>Phycisphaeraceae</taxon>
        <taxon>Poriferisphaera</taxon>
    </lineage>
</organism>
<evidence type="ECO:0000313" key="4">
    <source>
        <dbReference type="Proteomes" id="UP000317369"/>
    </source>
</evidence>
<keyword evidence="4" id="KW-1185">Reference proteome</keyword>
<evidence type="ECO:0000256" key="1">
    <source>
        <dbReference type="ARBA" id="ARBA00022679"/>
    </source>
</evidence>
<dbReference type="EC" id="2.3.1.-" evidence="3"/>
<keyword evidence="3" id="KW-0012">Acyltransferase</keyword>